<evidence type="ECO:0000256" key="1">
    <source>
        <dbReference type="ARBA" id="ARBA00009063"/>
    </source>
</evidence>
<sequence length="285" mass="31846">MMANPFDEGPQRNYGSVSGQGGRGFSRESSGSDSEFHRMRNTISHACSEINSQTNELKSLCKKIGGRQDDAELRQRILAVRKAAFENVETTTETFNTLMTRYGRSNDREHTIAIESLQKNFSRTANEFSQAYERIVGRLQENPRPRVTDSVVNTSASDDTIPILEAEQQLHEQDQIHVSYTEQRAEAVENLASEMLHLQDIMNSINNMVVEQGETIDNIEAHVERAAVEVESGRVKLGAAARYKRCNRRLSLCIFLIILAVVIAIIVTILIFACGVGNACSSHKK</sequence>
<dbReference type="eggNOG" id="KOG0811">
    <property type="taxonomic scope" value="Eukaryota"/>
</dbReference>
<keyword evidence="6" id="KW-1185">Reference proteome</keyword>
<dbReference type="InterPro" id="IPR045242">
    <property type="entry name" value="Syntaxin"/>
</dbReference>
<dbReference type="GO" id="GO:0005484">
    <property type="term" value="F:SNAP receptor activity"/>
    <property type="evidence" value="ECO:0007669"/>
    <property type="project" value="TreeGrafter"/>
</dbReference>
<dbReference type="Proteomes" id="UP000007879">
    <property type="component" value="Unassembled WGS sequence"/>
</dbReference>
<dbReference type="GO" id="GO:0006886">
    <property type="term" value="P:intracellular protein transport"/>
    <property type="evidence" value="ECO:0007669"/>
    <property type="project" value="TreeGrafter"/>
</dbReference>
<dbReference type="InterPro" id="IPR000727">
    <property type="entry name" value="T_SNARE_dom"/>
</dbReference>
<evidence type="ECO:0000256" key="3">
    <source>
        <dbReference type="SAM" id="Phobius"/>
    </source>
</evidence>
<dbReference type="GO" id="GO:0000149">
    <property type="term" value="F:SNARE binding"/>
    <property type="evidence" value="ECO:0007669"/>
    <property type="project" value="TreeGrafter"/>
</dbReference>
<dbReference type="InterPro" id="IPR010989">
    <property type="entry name" value="SNARE"/>
</dbReference>
<feature type="region of interest" description="Disordered" evidence="2">
    <location>
        <begin position="1"/>
        <end position="36"/>
    </location>
</feature>
<dbReference type="Pfam" id="PF05739">
    <property type="entry name" value="SNARE"/>
    <property type="match status" value="1"/>
</dbReference>
<dbReference type="InterPro" id="IPR006011">
    <property type="entry name" value="Syntaxin_N"/>
</dbReference>
<keyword evidence="3" id="KW-1133">Transmembrane helix</keyword>
<dbReference type="AlphaFoldDB" id="A0A1X7TBD4"/>
<accession>A0A1X7TBD4</accession>
<reference evidence="6" key="1">
    <citation type="journal article" date="2010" name="Nature">
        <title>The Amphimedon queenslandica genome and the evolution of animal complexity.</title>
        <authorList>
            <person name="Srivastava M."/>
            <person name="Simakov O."/>
            <person name="Chapman J."/>
            <person name="Fahey B."/>
            <person name="Gauthier M.E."/>
            <person name="Mitros T."/>
            <person name="Richards G.S."/>
            <person name="Conaco C."/>
            <person name="Dacre M."/>
            <person name="Hellsten U."/>
            <person name="Larroux C."/>
            <person name="Putnam N.H."/>
            <person name="Stanke M."/>
            <person name="Adamska M."/>
            <person name="Darling A."/>
            <person name="Degnan S.M."/>
            <person name="Oakley T.H."/>
            <person name="Plachetzki D.C."/>
            <person name="Zhai Y."/>
            <person name="Adamski M."/>
            <person name="Calcino A."/>
            <person name="Cummins S.F."/>
            <person name="Goodstein D.M."/>
            <person name="Harris C."/>
            <person name="Jackson D.J."/>
            <person name="Leys S.P."/>
            <person name="Shu S."/>
            <person name="Woodcroft B.J."/>
            <person name="Vervoort M."/>
            <person name="Kosik K.S."/>
            <person name="Manning G."/>
            <person name="Degnan B.M."/>
            <person name="Rokhsar D.S."/>
        </authorList>
    </citation>
    <scope>NUCLEOTIDE SEQUENCE [LARGE SCALE GENOMIC DNA]</scope>
</reference>
<keyword evidence="3" id="KW-0812">Transmembrane</keyword>
<dbReference type="KEGG" id="aqu:100639043"/>
<dbReference type="GO" id="GO:0031201">
    <property type="term" value="C:SNARE complex"/>
    <property type="evidence" value="ECO:0007669"/>
    <property type="project" value="TreeGrafter"/>
</dbReference>
<reference evidence="5" key="2">
    <citation type="submission" date="2017-05" db="UniProtKB">
        <authorList>
            <consortium name="EnsemblMetazoa"/>
        </authorList>
    </citation>
    <scope>IDENTIFICATION</scope>
</reference>
<evidence type="ECO:0000256" key="2">
    <source>
        <dbReference type="SAM" id="MobiDB-lite"/>
    </source>
</evidence>
<dbReference type="GO" id="GO:0006906">
    <property type="term" value="P:vesicle fusion"/>
    <property type="evidence" value="ECO:0007669"/>
    <property type="project" value="TreeGrafter"/>
</dbReference>
<protein>
    <recommendedName>
        <fullName evidence="4">t-SNARE coiled-coil homology domain-containing protein</fullName>
    </recommendedName>
</protein>
<dbReference type="STRING" id="400682.A0A1X7TBD4"/>
<dbReference type="Gene3D" id="1.20.5.110">
    <property type="match status" value="1"/>
</dbReference>
<evidence type="ECO:0000313" key="5">
    <source>
        <dbReference type="EnsemblMetazoa" id="Aqu2.1.11627_001"/>
    </source>
</evidence>
<dbReference type="InParanoid" id="A0A1X7TBD4"/>
<gene>
    <name evidence="5" type="primary">100639043</name>
</gene>
<dbReference type="EnsemblMetazoa" id="XM_003390793.3">
    <property type="protein sequence ID" value="XP_003390841.1"/>
    <property type="gene ID" value="LOC100639043"/>
</dbReference>
<proteinExistence type="inferred from homology"/>
<dbReference type="Gene3D" id="1.20.58.70">
    <property type="match status" value="1"/>
</dbReference>
<feature type="domain" description="T-SNARE coiled-coil homology" evidence="4">
    <location>
        <begin position="178"/>
        <end position="240"/>
    </location>
</feature>
<dbReference type="GO" id="GO:0012505">
    <property type="term" value="C:endomembrane system"/>
    <property type="evidence" value="ECO:0007669"/>
    <property type="project" value="TreeGrafter"/>
</dbReference>
<dbReference type="PROSITE" id="PS50192">
    <property type="entry name" value="T_SNARE"/>
    <property type="match status" value="1"/>
</dbReference>
<feature type="transmembrane region" description="Helical" evidence="3">
    <location>
        <begin position="252"/>
        <end position="273"/>
    </location>
</feature>
<dbReference type="EnsemblMetazoa" id="Aqu2.1.11627_001">
    <property type="protein sequence ID" value="Aqu2.1.11627_001"/>
    <property type="gene ID" value="Aqu2.1.11627"/>
</dbReference>
<evidence type="ECO:0000259" key="4">
    <source>
        <dbReference type="PROSITE" id="PS50192"/>
    </source>
</evidence>
<dbReference type="Pfam" id="PF14523">
    <property type="entry name" value="Syntaxin_2"/>
    <property type="match status" value="1"/>
</dbReference>
<name>A0A1X7TBD4_AMPQE</name>
<comment type="similarity">
    <text evidence="1">Belongs to the syntaxin family.</text>
</comment>
<dbReference type="SMART" id="SM00397">
    <property type="entry name" value="t_SNARE"/>
    <property type="match status" value="1"/>
</dbReference>
<evidence type="ECO:0000313" key="6">
    <source>
        <dbReference type="Proteomes" id="UP000007879"/>
    </source>
</evidence>
<organism evidence="5">
    <name type="scientific">Amphimedon queenslandica</name>
    <name type="common">Sponge</name>
    <dbReference type="NCBI Taxonomy" id="400682"/>
    <lineage>
        <taxon>Eukaryota</taxon>
        <taxon>Metazoa</taxon>
        <taxon>Porifera</taxon>
        <taxon>Demospongiae</taxon>
        <taxon>Heteroscleromorpha</taxon>
        <taxon>Haplosclerida</taxon>
        <taxon>Niphatidae</taxon>
        <taxon>Amphimedon</taxon>
    </lineage>
</organism>
<keyword evidence="3" id="KW-0472">Membrane</keyword>
<dbReference type="SUPFAM" id="SSF47661">
    <property type="entry name" value="t-snare proteins"/>
    <property type="match status" value="1"/>
</dbReference>
<dbReference type="GO" id="GO:0048278">
    <property type="term" value="P:vesicle docking"/>
    <property type="evidence" value="ECO:0007669"/>
    <property type="project" value="TreeGrafter"/>
</dbReference>
<dbReference type="PANTHER" id="PTHR19957">
    <property type="entry name" value="SYNTAXIN"/>
    <property type="match status" value="1"/>
</dbReference>